<proteinExistence type="predicted"/>
<name>A0ABT1YZU7_9RHOB</name>
<comment type="caution">
    <text evidence="2">The sequence shown here is derived from an EMBL/GenBank/DDBJ whole genome shotgun (WGS) entry which is preliminary data.</text>
</comment>
<keyword evidence="1" id="KW-1133">Transmembrane helix</keyword>
<evidence type="ECO:0000313" key="3">
    <source>
        <dbReference type="Proteomes" id="UP001165396"/>
    </source>
</evidence>
<keyword evidence="1" id="KW-0812">Transmembrane</keyword>
<evidence type="ECO:0008006" key="4">
    <source>
        <dbReference type="Google" id="ProtNLM"/>
    </source>
</evidence>
<dbReference type="Proteomes" id="UP001165396">
    <property type="component" value="Unassembled WGS sequence"/>
</dbReference>
<keyword evidence="3" id="KW-1185">Reference proteome</keyword>
<reference evidence="2" key="1">
    <citation type="submission" date="2022-07" db="EMBL/GenBank/DDBJ databases">
        <title>Pseudosulfitobacter sp. strain AP-MA-4, whole genome sequence.</title>
        <authorList>
            <person name="Jiang Y."/>
        </authorList>
    </citation>
    <scope>NUCLEOTIDE SEQUENCE</scope>
    <source>
        <strain evidence="2">AP-MA-4</strain>
    </source>
</reference>
<dbReference type="RefSeq" id="WP_258294109.1">
    <property type="nucleotide sequence ID" value="NZ_JANKJG010000004.1"/>
</dbReference>
<evidence type="ECO:0000313" key="2">
    <source>
        <dbReference type="EMBL" id="MCR8826415.1"/>
    </source>
</evidence>
<keyword evidence="1" id="KW-0472">Membrane</keyword>
<feature type="transmembrane region" description="Helical" evidence="1">
    <location>
        <begin position="18"/>
        <end position="38"/>
    </location>
</feature>
<accession>A0ABT1YZU7</accession>
<dbReference type="EMBL" id="JANKJG010000004">
    <property type="protein sequence ID" value="MCR8826415.1"/>
    <property type="molecule type" value="Genomic_DNA"/>
</dbReference>
<sequence>MSAPDTEIEKQSKRHSPLLIGMAIALTVAFIAGVIYLFGGFDPETDEATSAEPAANQQTLTD</sequence>
<protein>
    <recommendedName>
        <fullName evidence="4">Conjugal transfer protein TrbI</fullName>
    </recommendedName>
</protein>
<gene>
    <name evidence="2" type="ORF">NTA49_07690</name>
</gene>
<evidence type="ECO:0000256" key="1">
    <source>
        <dbReference type="SAM" id="Phobius"/>
    </source>
</evidence>
<organism evidence="2 3">
    <name type="scientific">Pseudosulfitobacter koreensis</name>
    <dbReference type="NCBI Taxonomy" id="2968472"/>
    <lineage>
        <taxon>Bacteria</taxon>
        <taxon>Pseudomonadati</taxon>
        <taxon>Pseudomonadota</taxon>
        <taxon>Alphaproteobacteria</taxon>
        <taxon>Rhodobacterales</taxon>
        <taxon>Roseobacteraceae</taxon>
        <taxon>Pseudosulfitobacter</taxon>
    </lineage>
</organism>